<sequence>MDRTSRSTIHDHRREPDNRIHNTCYKCPPNIRDSLVKADMGGRSHDMTQSFLGKPKHSTHPCLHCNQCKKYKNFSTCDTSFVVYLIKCPCGLLYVGETTQSMRDRISKHKSTIRCKNMLLPLPYHFITQGHSISQLKFQRDFFSYIPLQSEPLYASFILIGVQE</sequence>
<protein>
    <recommendedName>
        <fullName evidence="3">GIY-YIG domain-containing protein</fullName>
    </recommendedName>
</protein>
<name>A0ABN9LFQ6_9NEOB</name>
<accession>A0ABN9LFQ6</accession>
<evidence type="ECO:0000313" key="1">
    <source>
        <dbReference type="EMBL" id="CAJ0940590.1"/>
    </source>
</evidence>
<reference evidence="1" key="1">
    <citation type="submission" date="2023-07" db="EMBL/GenBank/DDBJ databases">
        <authorList>
            <person name="Stuckert A."/>
        </authorList>
    </citation>
    <scope>NUCLEOTIDE SEQUENCE</scope>
</reference>
<keyword evidence="2" id="KW-1185">Reference proteome</keyword>
<comment type="caution">
    <text evidence="1">The sequence shown here is derived from an EMBL/GenBank/DDBJ whole genome shotgun (WGS) entry which is preliminary data.</text>
</comment>
<dbReference type="EMBL" id="CAUEEQ010017626">
    <property type="protein sequence ID" value="CAJ0940590.1"/>
    <property type="molecule type" value="Genomic_DNA"/>
</dbReference>
<proteinExistence type="predicted"/>
<evidence type="ECO:0008006" key="3">
    <source>
        <dbReference type="Google" id="ProtNLM"/>
    </source>
</evidence>
<organism evidence="1 2">
    <name type="scientific">Ranitomeya imitator</name>
    <name type="common">mimic poison frog</name>
    <dbReference type="NCBI Taxonomy" id="111125"/>
    <lineage>
        <taxon>Eukaryota</taxon>
        <taxon>Metazoa</taxon>
        <taxon>Chordata</taxon>
        <taxon>Craniata</taxon>
        <taxon>Vertebrata</taxon>
        <taxon>Euteleostomi</taxon>
        <taxon>Amphibia</taxon>
        <taxon>Batrachia</taxon>
        <taxon>Anura</taxon>
        <taxon>Neobatrachia</taxon>
        <taxon>Hyloidea</taxon>
        <taxon>Dendrobatidae</taxon>
        <taxon>Dendrobatinae</taxon>
        <taxon>Ranitomeya</taxon>
    </lineage>
</organism>
<gene>
    <name evidence="1" type="ORF">RIMI_LOCUS8756805</name>
</gene>
<evidence type="ECO:0000313" key="2">
    <source>
        <dbReference type="Proteomes" id="UP001176940"/>
    </source>
</evidence>
<dbReference type="Proteomes" id="UP001176940">
    <property type="component" value="Unassembled WGS sequence"/>
</dbReference>